<dbReference type="CDD" id="cd16105">
    <property type="entry name" value="Ubl_ASPSCR1_like"/>
    <property type="match status" value="1"/>
</dbReference>
<dbReference type="CDD" id="cd17075">
    <property type="entry name" value="UBX1_UBXN9"/>
    <property type="match status" value="1"/>
</dbReference>
<dbReference type="Gene3D" id="3.10.20.90">
    <property type="entry name" value="Phosphatidylinositol 3-kinase Catalytic Subunit, Chain A, domain 1"/>
    <property type="match status" value="1"/>
</dbReference>
<feature type="region of interest" description="Disordered" evidence="1">
    <location>
        <begin position="472"/>
        <end position="506"/>
    </location>
</feature>
<evidence type="ECO:0000313" key="3">
    <source>
        <dbReference type="EMBL" id="KAG5929721.1"/>
    </source>
</evidence>
<gene>
    <name evidence="3" type="ORF">E4U42_004880</name>
</gene>
<feature type="domain" description="TUG ubiquitin-like" evidence="2">
    <location>
        <begin position="8"/>
        <end position="71"/>
    </location>
</feature>
<reference evidence="3" key="1">
    <citation type="journal article" date="2020" name="bioRxiv">
        <title>Whole genome comparisons of ergot fungi reveals the divergence and evolution of species within the genus Claviceps are the result of varying mechanisms driving genome evolution and host range expansion.</title>
        <authorList>
            <person name="Wyka S.A."/>
            <person name="Mondo S.J."/>
            <person name="Liu M."/>
            <person name="Dettman J."/>
            <person name="Nalam V."/>
            <person name="Broders K.D."/>
        </authorList>
    </citation>
    <scope>NUCLEOTIDE SEQUENCE</scope>
    <source>
        <strain evidence="3">CCC 489</strain>
    </source>
</reference>
<organism evidence="3 4">
    <name type="scientific">Claviceps africana</name>
    <dbReference type="NCBI Taxonomy" id="83212"/>
    <lineage>
        <taxon>Eukaryota</taxon>
        <taxon>Fungi</taxon>
        <taxon>Dikarya</taxon>
        <taxon>Ascomycota</taxon>
        <taxon>Pezizomycotina</taxon>
        <taxon>Sordariomycetes</taxon>
        <taxon>Hypocreomycetidae</taxon>
        <taxon>Hypocreales</taxon>
        <taxon>Clavicipitaceae</taxon>
        <taxon>Claviceps</taxon>
    </lineage>
</organism>
<dbReference type="AlphaFoldDB" id="A0A8K0JC09"/>
<sequence>MASHVVVIATDLRRTTVKVTPGTYLSDVLDQACQKLHLSSDKYLIKHKQKQVDLSVPFRTSGLAGGAKLELVQRSNTPSAVQIALQVPQPEAREIPGGRLIQKFPSDLTLWKVLRQFESGEASAGKNINITARGFASTSSGSGQLYYETPVLNIMGREFSTFADFQKTLAQLGHHSGNVLIRLAFRRTEQTLLEAMDQISQFFREVESQDPAANSGADTTKHEGLTAEEPREDAAMGGEVTPEEAQAAEEADAASRPAAGASTAVVPPANEDAVPDAPDAMDDSTGSPSPEDPYQPVNVFLAPTGTTPAAALVPASESDFTPTVAHAQMHQARLLQSSRNKRLPSDKELQDRAAAEEARVASIRSVLVKIRFPDNTSSEWQAAPTATGAFLYEAVRHVMADASQNFHLLLPGSKTLIRDNDTQAHNLVKTYKFSSRVLVNLVWDDGVPESVRRQPFLRTHVAQRGREVRVPDLAPQVDDKAPRPVAVKQDGHEEKREKGGEGVNKIPKWLRLAKK</sequence>
<evidence type="ECO:0000256" key="1">
    <source>
        <dbReference type="SAM" id="MobiDB-lite"/>
    </source>
</evidence>
<name>A0A8K0JC09_9HYPO</name>
<proteinExistence type="predicted"/>
<feature type="compositionally biased region" description="Basic and acidic residues" evidence="1">
    <location>
        <begin position="219"/>
        <end position="234"/>
    </location>
</feature>
<evidence type="ECO:0000259" key="2">
    <source>
        <dbReference type="Pfam" id="PF11470"/>
    </source>
</evidence>
<keyword evidence="4" id="KW-1185">Reference proteome</keyword>
<feature type="compositionally biased region" description="Basic and acidic residues" evidence="1">
    <location>
        <begin position="489"/>
        <end position="500"/>
    </location>
</feature>
<accession>A0A8K0JC09</accession>
<dbReference type="OrthoDB" id="440781at2759"/>
<dbReference type="EMBL" id="SRPY01000044">
    <property type="protein sequence ID" value="KAG5929721.1"/>
    <property type="molecule type" value="Genomic_DNA"/>
</dbReference>
<dbReference type="Pfam" id="PF11470">
    <property type="entry name" value="TUG-UBL1"/>
    <property type="match status" value="1"/>
</dbReference>
<dbReference type="Proteomes" id="UP000811619">
    <property type="component" value="Unassembled WGS sequence"/>
</dbReference>
<dbReference type="GO" id="GO:0005737">
    <property type="term" value="C:cytoplasm"/>
    <property type="evidence" value="ECO:0007669"/>
    <property type="project" value="TreeGrafter"/>
</dbReference>
<dbReference type="InterPro" id="IPR029071">
    <property type="entry name" value="Ubiquitin-like_domsf"/>
</dbReference>
<comment type="caution">
    <text evidence="3">The sequence shown here is derived from an EMBL/GenBank/DDBJ whole genome shotgun (WGS) entry which is preliminary data.</text>
</comment>
<dbReference type="InterPro" id="IPR021569">
    <property type="entry name" value="TUG-UBL1"/>
</dbReference>
<dbReference type="GO" id="GO:0005634">
    <property type="term" value="C:nucleus"/>
    <property type="evidence" value="ECO:0007669"/>
    <property type="project" value="TreeGrafter"/>
</dbReference>
<feature type="compositionally biased region" description="Low complexity" evidence="1">
    <location>
        <begin position="254"/>
        <end position="264"/>
    </location>
</feature>
<dbReference type="InterPro" id="IPR059238">
    <property type="entry name" value="UBX1_UBXN9"/>
</dbReference>
<dbReference type="GO" id="GO:0012506">
    <property type="term" value="C:vesicle membrane"/>
    <property type="evidence" value="ECO:0007669"/>
    <property type="project" value="TreeGrafter"/>
</dbReference>
<feature type="region of interest" description="Disordered" evidence="1">
    <location>
        <begin position="206"/>
        <end position="299"/>
    </location>
</feature>
<protein>
    <recommendedName>
        <fullName evidence="2">TUG ubiquitin-like domain-containing protein</fullName>
    </recommendedName>
</protein>
<dbReference type="PANTHER" id="PTHR46467:SF1">
    <property type="entry name" value="TETHER CONTAINING UBX DOMAIN FOR GLUT4"/>
    <property type="match status" value="1"/>
</dbReference>
<dbReference type="SUPFAM" id="SSF54236">
    <property type="entry name" value="Ubiquitin-like"/>
    <property type="match status" value="1"/>
</dbReference>
<dbReference type="GO" id="GO:0006886">
    <property type="term" value="P:intracellular protein transport"/>
    <property type="evidence" value="ECO:0007669"/>
    <property type="project" value="TreeGrafter"/>
</dbReference>
<dbReference type="PANTHER" id="PTHR46467">
    <property type="entry name" value="TETHER CONTAINING UBX DOMAIN FOR GLUT4"/>
    <property type="match status" value="1"/>
</dbReference>
<evidence type="ECO:0000313" key="4">
    <source>
        <dbReference type="Proteomes" id="UP000811619"/>
    </source>
</evidence>